<gene>
    <name evidence="2" type="ORF">CLEP1334_LOCUS17458</name>
</gene>
<proteinExistence type="predicted"/>
<dbReference type="AlphaFoldDB" id="A0A7S0J5V6"/>
<feature type="region of interest" description="Disordered" evidence="1">
    <location>
        <begin position="73"/>
        <end position="99"/>
    </location>
</feature>
<name>A0A7S0J5V6_9EUKA</name>
<reference evidence="2" key="1">
    <citation type="submission" date="2021-01" db="EMBL/GenBank/DDBJ databases">
        <authorList>
            <person name="Corre E."/>
            <person name="Pelletier E."/>
            <person name="Niang G."/>
            <person name="Scheremetjew M."/>
            <person name="Finn R."/>
            <person name="Kale V."/>
            <person name="Holt S."/>
            <person name="Cochrane G."/>
            <person name="Meng A."/>
            <person name="Brown T."/>
            <person name="Cohen L."/>
        </authorList>
    </citation>
    <scope>NUCLEOTIDE SEQUENCE</scope>
    <source>
        <strain evidence="2">RCC1130</strain>
    </source>
</reference>
<evidence type="ECO:0000256" key="1">
    <source>
        <dbReference type="SAM" id="MobiDB-lite"/>
    </source>
</evidence>
<organism evidence="2">
    <name type="scientific">Calcidiscus leptoporus</name>
    <dbReference type="NCBI Taxonomy" id="127549"/>
    <lineage>
        <taxon>Eukaryota</taxon>
        <taxon>Haptista</taxon>
        <taxon>Haptophyta</taxon>
        <taxon>Prymnesiophyceae</taxon>
        <taxon>Coccolithales</taxon>
        <taxon>Calcidiscaceae</taxon>
        <taxon>Calcidiscus</taxon>
    </lineage>
</organism>
<dbReference type="EMBL" id="HBER01034570">
    <property type="protein sequence ID" value="CAD8542172.1"/>
    <property type="molecule type" value="Transcribed_RNA"/>
</dbReference>
<evidence type="ECO:0000313" key="2">
    <source>
        <dbReference type="EMBL" id="CAD8542172.1"/>
    </source>
</evidence>
<feature type="compositionally biased region" description="Polar residues" evidence="1">
    <location>
        <begin position="86"/>
        <end position="99"/>
    </location>
</feature>
<sequence length="99" mass="11494">MLVSLAEAEVDVTLLHYPRHVLDAKYAARRLRWLTERYGVHEEHFLRAHRELSNTALVHKYDCNFASKNKRANVGGQRCSPARANATENRPITQRRQGR</sequence>
<accession>A0A7S0J5V6</accession>
<protein>
    <submittedName>
        <fullName evidence="2">Uncharacterized protein</fullName>
    </submittedName>
</protein>